<feature type="transmembrane region" description="Helical" evidence="1">
    <location>
        <begin position="21"/>
        <end position="40"/>
    </location>
</feature>
<sequence>MVGILVFIIILVGLGFKLEMLFYLLMLELFFLILVLFVGVYGVGVWYGFIMLSLAACEAVIGVGFLIYMKMLNLSLVYKGKDVSESLINIY</sequence>
<gene>
    <name evidence="2" type="primary">nad4L</name>
</gene>
<proteinExistence type="predicted"/>
<dbReference type="EMBL" id="AM292321">
    <property type="protein sequence ID" value="CAL23096.2"/>
    <property type="molecule type" value="Genomic_DNA"/>
</dbReference>
<accession>D2YVH3</accession>
<organism evidence="2">
    <name type="scientific">Microcosmus sulcatus</name>
    <dbReference type="NCBI Taxonomy" id="341086"/>
    <lineage>
        <taxon>Eukaryota</taxon>
        <taxon>Metazoa</taxon>
        <taxon>Chordata</taxon>
        <taxon>Tunicata</taxon>
        <taxon>Ascidiacea</taxon>
        <taxon>Stolidobranchia</taxon>
        <taxon>Pyuridae</taxon>
        <taxon>Microcosmus</taxon>
    </lineage>
</organism>
<keyword evidence="1" id="KW-0472">Membrane</keyword>
<reference evidence="2" key="1">
    <citation type="journal article" date="2009" name="Mol. Biol. Evol.">
        <title>Hyper-variability of ascidian mitochondrial gene order: exposing the myth of deuterostome organelle genome stability.</title>
        <authorList>
            <person name="Gissi C."/>
            <person name="Pesole G."/>
            <person name="Mastrototaro F."/>
            <person name="Iannelli F."/>
            <person name="Guida V."/>
            <person name="Griggio F."/>
        </authorList>
    </citation>
    <scope>NUCLEOTIDE SEQUENCE</scope>
    <source>
        <tissue evidence="2">Muscle</tissue>
    </source>
</reference>
<keyword evidence="2" id="KW-0496">Mitochondrion</keyword>
<name>D2YVH3_9ASCI</name>
<dbReference type="AlphaFoldDB" id="D2YVH3"/>
<keyword evidence="1" id="KW-1133">Transmembrane helix</keyword>
<feature type="transmembrane region" description="Helical" evidence="1">
    <location>
        <begin position="46"/>
        <end position="69"/>
    </location>
</feature>
<protein>
    <submittedName>
        <fullName evidence="2">NADH dehydrogenase subunit 4L</fullName>
    </submittedName>
</protein>
<evidence type="ECO:0000256" key="1">
    <source>
        <dbReference type="SAM" id="Phobius"/>
    </source>
</evidence>
<geneLocation type="mitochondrion" evidence="2"/>
<evidence type="ECO:0000313" key="2">
    <source>
        <dbReference type="EMBL" id="CAL23096.2"/>
    </source>
</evidence>
<keyword evidence="1" id="KW-0812">Transmembrane</keyword>